<dbReference type="Proteomes" id="UP000265916">
    <property type="component" value="Unassembled WGS sequence"/>
</dbReference>
<evidence type="ECO:0000313" key="9">
    <source>
        <dbReference type="EMBL" id="RIY37862.1"/>
    </source>
</evidence>
<evidence type="ECO:0000256" key="6">
    <source>
        <dbReference type="ARBA" id="ARBA00023136"/>
    </source>
</evidence>
<dbReference type="EMBL" id="NRJG01000077">
    <property type="protein sequence ID" value="RIY37862.1"/>
    <property type="molecule type" value="Genomic_DNA"/>
</dbReference>
<keyword evidence="4 7" id="KW-0812">Transmembrane</keyword>
<comment type="subcellular location">
    <subcellularLocation>
        <location evidence="1">Cell membrane</location>
        <topology evidence="1">Single-pass membrane protein</topology>
    </subcellularLocation>
    <subcellularLocation>
        <location evidence="7">Cell membrane</location>
        <topology evidence="7">Single-pass type II membrane protein</topology>
    </subcellularLocation>
</comment>
<keyword evidence="7" id="KW-0813">Transport</keyword>
<evidence type="ECO:0000256" key="1">
    <source>
        <dbReference type="ARBA" id="ARBA00004162"/>
    </source>
</evidence>
<sequence length="156" mass="16954">MHPNRRRSAGLRPSRKTEINMIPFLDVLLTMLLIFMIATPTVNSSIDVSVPQSSVAKVSEQVADKDILVVEVHSDATFTLLFNTDKYTDLDQGQLQAQINRVLQGKKPENLIVQIAADKASTYSSVVNALTLLKQYGIVDVGLITAPASGDKSASN</sequence>
<evidence type="ECO:0000256" key="4">
    <source>
        <dbReference type="ARBA" id="ARBA00022692"/>
    </source>
</evidence>
<evidence type="ECO:0000256" key="2">
    <source>
        <dbReference type="ARBA" id="ARBA00005811"/>
    </source>
</evidence>
<evidence type="ECO:0000256" key="3">
    <source>
        <dbReference type="ARBA" id="ARBA00022475"/>
    </source>
</evidence>
<organism evidence="9 10">
    <name type="scientific">Psittacicella hinzii</name>
    <dbReference type="NCBI Taxonomy" id="2028575"/>
    <lineage>
        <taxon>Bacteria</taxon>
        <taxon>Pseudomonadati</taxon>
        <taxon>Pseudomonadota</taxon>
        <taxon>Gammaproteobacteria</taxon>
        <taxon>Pasteurellales</taxon>
        <taxon>Psittacicellaceae</taxon>
        <taxon>Psittacicella</taxon>
    </lineage>
</organism>
<keyword evidence="6 8" id="KW-0472">Membrane</keyword>
<evidence type="ECO:0000256" key="5">
    <source>
        <dbReference type="ARBA" id="ARBA00022989"/>
    </source>
</evidence>
<keyword evidence="3" id="KW-1003">Cell membrane</keyword>
<gene>
    <name evidence="9" type="ORF">CKF58_04580</name>
</gene>
<comment type="caution">
    <text evidence="9">The sequence shown here is derived from an EMBL/GenBank/DDBJ whole genome shotgun (WGS) entry which is preliminary data.</text>
</comment>
<dbReference type="RefSeq" id="WP_119531437.1">
    <property type="nucleotide sequence ID" value="NZ_JBHSSP010000021.1"/>
</dbReference>
<dbReference type="Pfam" id="PF02472">
    <property type="entry name" value="ExbD"/>
    <property type="match status" value="1"/>
</dbReference>
<dbReference type="GO" id="GO:0005886">
    <property type="term" value="C:plasma membrane"/>
    <property type="evidence" value="ECO:0007669"/>
    <property type="project" value="UniProtKB-SubCell"/>
</dbReference>
<proteinExistence type="inferred from homology"/>
<dbReference type="Gene3D" id="3.30.420.270">
    <property type="match status" value="1"/>
</dbReference>
<dbReference type="OrthoDB" id="9798629at2"/>
<dbReference type="GO" id="GO:0015031">
    <property type="term" value="P:protein transport"/>
    <property type="evidence" value="ECO:0007669"/>
    <property type="project" value="UniProtKB-KW"/>
</dbReference>
<comment type="similarity">
    <text evidence="2 7">Belongs to the ExbD/TolR family.</text>
</comment>
<accession>A0A3A1YI78</accession>
<dbReference type="AlphaFoldDB" id="A0A3A1YI78"/>
<keyword evidence="5 8" id="KW-1133">Transmembrane helix</keyword>
<keyword evidence="10" id="KW-1185">Reference proteome</keyword>
<protein>
    <recommendedName>
        <fullName evidence="11">Cell division and transport-associated protein TolR</fullName>
    </recommendedName>
</protein>
<evidence type="ECO:0000256" key="7">
    <source>
        <dbReference type="RuleBase" id="RU003879"/>
    </source>
</evidence>
<dbReference type="InterPro" id="IPR003400">
    <property type="entry name" value="ExbD"/>
</dbReference>
<dbReference type="PANTHER" id="PTHR30558">
    <property type="entry name" value="EXBD MEMBRANE COMPONENT OF PMF-DRIVEN MACROMOLECULE IMPORT SYSTEM"/>
    <property type="match status" value="1"/>
</dbReference>
<name>A0A3A1YI78_9GAMM</name>
<evidence type="ECO:0000313" key="10">
    <source>
        <dbReference type="Proteomes" id="UP000265916"/>
    </source>
</evidence>
<evidence type="ECO:0000256" key="8">
    <source>
        <dbReference type="SAM" id="Phobius"/>
    </source>
</evidence>
<dbReference type="GO" id="GO:0022857">
    <property type="term" value="F:transmembrane transporter activity"/>
    <property type="evidence" value="ECO:0007669"/>
    <property type="project" value="InterPro"/>
</dbReference>
<keyword evidence="7" id="KW-0653">Protein transport</keyword>
<feature type="transmembrane region" description="Helical" evidence="8">
    <location>
        <begin position="21"/>
        <end position="42"/>
    </location>
</feature>
<dbReference type="PANTHER" id="PTHR30558:SF7">
    <property type="entry name" value="TOL-PAL SYSTEM PROTEIN TOLR"/>
    <property type="match status" value="1"/>
</dbReference>
<reference evidence="9 10" key="1">
    <citation type="submission" date="2017-08" db="EMBL/GenBank/DDBJ databases">
        <title>Reclassification of Bisgaard taxon 37 and 44.</title>
        <authorList>
            <person name="Christensen H."/>
        </authorList>
    </citation>
    <scope>NUCLEOTIDE SEQUENCE [LARGE SCALE GENOMIC DNA]</scope>
    <source>
        <strain evidence="9 10">111</strain>
    </source>
</reference>
<evidence type="ECO:0008006" key="11">
    <source>
        <dbReference type="Google" id="ProtNLM"/>
    </source>
</evidence>